<sequence>MNGKAKDAQTSQDSKPVSRPIRSYSEAEKIAALTLANAEGVAAASKKLNVPPKTIQWWRRKCDFPVVNRKTLHAPELRDRGVNLANQIGVKASALQLGVSAATVKYWLKHPVSDKSTKVYAADEKKRAIELAARIGVPAAAKDLGIPEATLYHWHIAENKVEVKSTPHYSSEIKQRAIERAAQVGPLATARELGLNEGTVGHWVHRNRKSLGITQKAKRYDAPLKASVVAAAQELDVKSVAKRFGIAERSVRTFLVQAGVATREARPLAMGDDKEFSWVKRRYPAYMHWGQLAARWLRGEKRGIATKLAALRKFIVEHLVRLGIPAEPAAFLSNSSNYASFYAEACPDSSYGRTLNNYVRKFLDWVLLQEFSLTDDAGRQVVSPLFRNPIAWKEYDGLDRHDESVHSPLPYPYIEEIRAMLAEGPNFRDWTWAQQSMGVAPDGIGQAAPDWYTVTEDQIDKDDPDCVWRRRARAESMGGDVLEMWSPVRWVALLLKTIIPPRTFQIRALDSGEADEFFFNSKPEDGMPKWRRNDHPLSQRGRTQGALRRPKTQLSATEDAEFPADVIFYCNTNKTADSSKNPAERGLAFEWLDTLDWRANPYYWVEKLRNWQMKYNPIKRMTSWRELKARHYTVKGDIELMKSLDTCFLFRVAEAKNPAHRHLPCTDEAVSLAWRHLLLAFERRLAQRGDRHRDDTPIELVDHSSRAILFPLHSLRVSLISALAIDGKVPIEILQKIVGHARFLMTIYYTKASSLHRLRELERGFERIKSNAANSIISFLRKTEYKDLIKSAVAVNEQAFASLMAVAPAARNPAGWMEMFLGLCLVGGNTSPMEDQKVGGCYNGGPNMGTRTKPRHGAVPGGARNCIRCRWFVTHAAYLHALASQFNVCSYHSSVVEAEYARTSRELDSLKLARRQAEEQGVAFAQMDQLKEVERHCESAAGKLVEAFNNVVACLRLIERCQKKLGLTPEDEPSRELVAVGGEDDVRTAMTEIDSELLQLATVCDAVEVYPELNPGKAVLRIGQILDGALHREGKAPYFLLLDESEQLRCVNLFLRKLGQANDPKNAVLGVKNVIHLIDARESLSKQLGVDIGSLLPNEADLTTRKYIPLIEEAAV</sequence>
<name>A0ABU8VSZ9_9BURK</name>
<reference evidence="2 3" key="1">
    <citation type="submission" date="2024-03" db="EMBL/GenBank/DDBJ databases">
        <title>Novel species of the genus Variovorax.</title>
        <authorList>
            <person name="Liu Q."/>
            <person name="Xin Y.-H."/>
        </authorList>
    </citation>
    <scope>NUCLEOTIDE SEQUENCE [LARGE SCALE GENOMIC DNA]</scope>
    <source>
        <strain evidence="2 3">KACC 18899</strain>
    </source>
</reference>
<dbReference type="InterPro" id="IPR011010">
    <property type="entry name" value="DNA_brk_join_enz"/>
</dbReference>
<feature type="compositionally biased region" description="Basic and acidic residues" evidence="1">
    <location>
        <begin position="528"/>
        <end position="537"/>
    </location>
</feature>
<evidence type="ECO:0000313" key="3">
    <source>
        <dbReference type="Proteomes" id="UP001365846"/>
    </source>
</evidence>
<keyword evidence="3" id="KW-1185">Reference proteome</keyword>
<protein>
    <submittedName>
        <fullName evidence="2">VPA1269 family protein</fullName>
    </submittedName>
</protein>
<dbReference type="SUPFAM" id="SSF56349">
    <property type="entry name" value="DNA breaking-rejoining enzymes"/>
    <property type="match status" value="1"/>
</dbReference>
<evidence type="ECO:0000256" key="1">
    <source>
        <dbReference type="SAM" id="MobiDB-lite"/>
    </source>
</evidence>
<feature type="region of interest" description="Disordered" evidence="1">
    <location>
        <begin position="528"/>
        <end position="554"/>
    </location>
</feature>
<dbReference type="RefSeq" id="WP_340361362.1">
    <property type="nucleotide sequence ID" value="NZ_JBBKZU010000033.1"/>
</dbReference>
<organism evidence="2 3">
    <name type="scientific">Variovorax ureilyticus</name>
    <dbReference type="NCBI Taxonomy" id="1836198"/>
    <lineage>
        <taxon>Bacteria</taxon>
        <taxon>Pseudomonadati</taxon>
        <taxon>Pseudomonadota</taxon>
        <taxon>Betaproteobacteria</taxon>
        <taxon>Burkholderiales</taxon>
        <taxon>Comamonadaceae</taxon>
        <taxon>Variovorax</taxon>
    </lineage>
</organism>
<evidence type="ECO:0000313" key="2">
    <source>
        <dbReference type="EMBL" id="MEJ8816170.1"/>
    </source>
</evidence>
<dbReference type="InterPro" id="IPR024965">
    <property type="entry name" value="Putative_integrase"/>
</dbReference>
<dbReference type="EMBL" id="JBBKZU010000033">
    <property type="protein sequence ID" value="MEJ8816170.1"/>
    <property type="molecule type" value="Genomic_DNA"/>
</dbReference>
<proteinExistence type="predicted"/>
<dbReference type="Pfam" id="PF13009">
    <property type="entry name" value="Integrase_2"/>
    <property type="match status" value="1"/>
</dbReference>
<accession>A0ABU8VSZ9</accession>
<feature type="region of interest" description="Disordered" evidence="1">
    <location>
        <begin position="1"/>
        <end position="21"/>
    </location>
</feature>
<dbReference type="Proteomes" id="UP001365846">
    <property type="component" value="Unassembled WGS sequence"/>
</dbReference>
<gene>
    <name evidence="2" type="ORF">WKW77_34330</name>
</gene>
<comment type="caution">
    <text evidence="2">The sequence shown here is derived from an EMBL/GenBank/DDBJ whole genome shotgun (WGS) entry which is preliminary data.</text>
</comment>